<dbReference type="AlphaFoldDB" id="A0A8J3BAA0"/>
<gene>
    <name evidence="2" type="ORF">GCM10007043_18160</name>
</gene>
<proteinExistence type="predicted"/>
<evidence type="ECO:0000313" key="3">
    <source>
        <dbReference type="Proteomes" id="UP000637720"/>
    </source>
</evidence>
<evidence type="ECO:0000313" key="2">
    <source>
        <dbReference type="EMBL" id="GGK04485.1"/>
    </source>
</evidence>
<reference evidence="2" key="1">
    <citation type="journal article" date="2014" name="Int. J. Syst. Evol. Microbiol.">
        <title>Complete genome sequence of Corynebacterium casei LMG S-19264T (=DSM 44701T), isolated from a smear-ripened cheese.</title>
        <authorList>
            <consortium name="US DOE Joint Genome Institute (JGI-PGF)"/>
            <person name="Walter F."/>
            <person name="Albersmeier A."/>
            <person name="Kalinowski J."/>
            <person name="Ruckert C."/>
        </authorList>
    </citation>
    <scope>NUCLEOTIDE SEQUENCE</scope>
    <source>
        <strain evidence="2">JCM 14719</strain>
    </source>
</reference>
<evidence type="ECO:0000256" key="1">
    <source>
        <dbReference type="SAM" id="MobiDB-lite"/>
    </source>
</evidence>
<keyword evidence="3" id="KW-1185">Reference proteome</keyword>
<sequence length="55" mass="6116">MFEDELLELSLEPESVDPELESLALESVDSELASLEPESVELEDELESVELPVDP</sequence>
<comment type="caution">
    <text evidence="2">The sequence shown here is derived from an EMBL/GenBank/DDBJ whole genome shotgun (WGS) entry which is preliminary data.</text>
</comment>
<feature type="compositionally biased region" description="Acidic residues" evidence="1">
    <location>
        <begin position="38"/>
        <end position="48"/>
    </location>
</feature>
<feature type="region of interest" description="Disordered" evidence="1">
    <location>
        <begin position="31"/>
        <end position="55"/>
    </location>
</feature>
<name>A0A8J3BAA0_9BACI</name>
<dbReference type="RefSeq" id="WP_157057658.1">
    <property type="nucleotide sequence ID" value="NZ_BMOF01000041.1"/>
</dbReference>
<dbReference type="Proteomes" id="UP000637720">
    <property type="component" value="Unassembled WGS sequence"/>
</dbReference>
<accession>A0A8J3BAA0</accession>
<reference evidence="2" key="2">
    <citation type="submission" date="2020-09" db="EMBL/GenBank/DDBJ databases">
        <authorList>
            <person name="Sun Q."/>
            <person name="Ohkuma M."/>
        </authorList>
    </citation>
    <scope>NUCLEOTIDE SEQUENCE</scope>
    <source>
        <strain evidence="2">JCM 14719</strain>
    </source>
</reference>
<dbReference type="EMBL" id="BMOF01000041">
    <property type="protein sequence ID" value="GGK04485.1"/>
    <property type="molecule type" value="Genomic_DNA"/>
</dbReference>
<protein>
    <submittedName>
        <fullName evidence="2">Uncharacterized protein</fullName>
    </submittedName>
</protein>
<organism evidence="2 3">
    <name type="scientific">Calditerricola satsumensis</name>
    <dbReference type="NCBI Taxonomy" id="373054"/>
    <lineage>
        <taxon>Bacteria</taxon>
        <taxon>Bacillati</taxon>
        <taxon>Bacillota</taxon>
        <taxon>Bacilli</taxon>
        <taxon>Bacillales</taxon>
        <taxon>Bacillaceae</taxon>
        <taxon>Calditerricola</taxon>
    </lineage>
</organism>